<dbReference type="BioCyc" id="CNIT1237085:G1324-1084-MONOMER"/>
<dbReference type="Proteomes" id="UP000008037">
    <property type="component" value="Chromosome"/>
</dbReference>
<evidence type="ECO:0000256" key="3">
    <source>
        <dbReference type="ARBA" id="ARBA00023004"/>
    </source>
</evidence>
<dbReference type="KEGG" id="nga:Ngar_c10860"/>
<dbReference type="GO" id="GO:0046872">
    <property type="term" value="F:metal ion binding"/>
    <property type="evidence" value="ECO:0007669"/>
    <property type="project" value="UniProtKB-KW"/>
</dbReference>
<dbReference type="PANTHER" id="PTHR21496">
    <property type="entry name" value="FERREDOXIN-RELATED"/>
    <property type="match status" value="1"/>
</dbReference>
<evidence type="ECO:0000259" key="5">
    <source>
        <dbReference type="PROSITE" id="PS51296"/>
    </source>
</evidence>
<gene>
    <name evidence="6" type="ordered locus">Ngar_c10860</name>
</gene>
<evidence type="ECO:0000313" key="7">
    <source>
        <dbReference type="Proteomes" id="UP000008037"/>
    </source>
</evidence>
<dbReference type="Gene3D" id="2.102.10.10">
    <property type="entry name" value="Rieske [2Fe-2S] iron-sulphur domain"/>
    <property type="match status" value="1"/>
</dbReference>
<dbReference type="SUPFAM" id="SSF50022">
    <property type="entry name" value="ISP domain"/>
    <property type="match status" value="1"/>
</dbReference>
<accession>K0IGR4</accession>
<sequence length="109" mass="12123">MPEEGEKWIKVCDDKALKNGDMLDFDHGDKKILLARAGGKVFATDRICTHAYADLSMGVMNEEEKTVTCPLHLSAFKLDSGVPQNLPAEEPLKTYKVKIQDNAIYIQLG</sequence>
<name>K0IGR4_NITGG</name>
<keyword evidence="3" id="KW-0408">Iron</keyword>
<dbReference type="GO" id="GO:0051537">
    <property type="term" value="F:2 iron, 2 sulfur cluster binding"/>
    <property type="evidence" value="ECO:0007669"/>
    <property type="project" value="UniProtKB-KW"/>
</dbReference>
<dbReference type="PANTHER" id="PTHR21496:SF23">
    <property type="entry name" value="3-PHENYLPROPIONATE_CINNAMIC ACID DIOXYGENASE FERREDOXIN SUBUNIT"/>
    <property type="match status" value="1"/>
</dbReference>
<dbReference type="AlphaFoldDB" id="K0IGR4"/>
<reference evidence="6 7" key="1">
    <citation type="journal article" date="2012" name="Environ. Microbiol.">
        <title>The genome of the ammonia-oxidizing Candidatus Nitrososphaera gargensis: insights into metabolic versatility and environmental adaptations.</title>
        <authorList>
            <person name="Spang A."/>
            <person name="Poehlein A."/>
            <person name="Offre P."/>
            <person name="Zumbragel S."/>
            <person name="Haider S."/>
            <person name="Rychlik N."/>
            <person name="Nowka B."/>
            <person name="Schmeisser C."/>
            <person name="Lebedeva E.V."/>
            <person name="Rattei T."/>
            <person name="Bohm C."/>
            <person name="Schmid M."/>
            <person name="Galushko A."/>
            <person name="Hatzenpichler R."/>
            <person name="Weinmaier T."/>
            <person name="Daniel R."/>
            <person name="Schleper C."/>
            <person name="Spieck E."/>
            <person name="Streit W."/>
            <person name="Wagner M."/>
        </authorList>
    </citation>
    <scope>NUCLEOTIDE SEQUENCE [LARGE SCALE GENOMIC DNA]</scope>
    <source>
        <strain evidence="7">Ga9.2</strain>
    </source>
</reference>
<evidence type="ECO:0000256" key="2">
    <source>
        <dbReference type="ARBA" id="ARBA00022723"/>
    </source>
</evidence>
<evidence type="ECO:0000313" key="6">
    <source>
        <dbReference type="EMBL" id="AFU58028.1"/>
    </source>
</evidence>
<feature type="domain" description="Rieske" evidence="5">
    <location>
        <begin position="9"/>
        <end position="106"/>
    </location>
</feature>
<keyword evidence="7" id="KW-1185">Reference proteome</keyword>
<organism evidence="6 7">
    <name type="scientific">Nitrososphaera gargensis (strain Ga9.2)</name>
    <dbReference type="NCBI Taxonomy" id="1237085"/>
    <lineage>
        <taxon>Archaea</taxon>
        <taxon>Nitrososphaerota</taxon>
        <taxon>Nitrososphaeria</taxon>
        <taxon>Nitrososphaerales</taxon>
        <taxon>Nitrososphaeraceae</taxon>
        <taxon>Nitrososphaera</taxon>
    </lineage>
</organism>
<dbReference type="GeneID" id="13795481"/>
<keyword evidence="1" id="KW-0001">2Fe-2S</keyword>
<dbReference type="InterPro" id="IPR017941">
    <property type="entry name" value="Rieske_2Fe-2S"/>
</dbReference>
<dbReference type="EMBL" id="CP002408">
    <property type="protein sequence ID" value="AFU58028.1"/>
    <property type="molecule type" value="Genomic_DNA"/>
</dbReference>
<dbReference type="HOGENOM" id="CLU_055690_5_2_2"/>
<protein>
    <submittedName>
        <fullName evidence="6">Rieske [2Fe-2S] iron-sulfur domain-containing protein</fullName>
    </submittedName>
</protein>
<dbReference type="OrthoDB" id="6837at2157"/>
<dbReference type="InParanoid" id="K0IGR4"/>
<keyword evidence="4" id="KW-0411">Iron-sulfur</keyword>
<dbReference type="InterPro" id="IPR036922">
    <property type="entry name" value="Rieske_2Fe-2S_sf"/>
</dbReference>
<proteinExistence type="predicted"/>
<keyword evidence="2" id="KW-0479">Metal-binding</keyword>
<evidence type="ECO:0000256" key="1">
    <source>
        <dbReference type="ARBA" id="ARBA00022714"/>
    </source>
</evidence>
<dbReference type="RefSeq" id="WP_015018567.1">
    <property type="nucleotide sequence ID" value="NC_018719.1"/>
</dbReference>
<dbReference type="PROSITE" id="PS51296">
    <property type="entry name" value="RIESKE"/>
    <property type="match status" value="1"/>
</dbReference>
<dbReference type="Pfam" id="PF00355">
    <property type="entry name" value="Rieske"/>
    <property type="match status" value="1"/>
</dbReference>
<dbReference type="CDD" id="cd03528">
    <property type="entry name" value="Rieske_RO_ferredoxin"/>
    <property type="match status" value="1"/>
</dbReference>
<evidence type="ECO:0000256" key="4">
    <source>
        <dbReference type="ARBA" id="ARBA00023014"/>
    </source>
</evidence>
<dbReference type="STRING" id="1237085.Ngar_c10860"/>